<evidence type="ECO:0000313" key="4">
    <source>
        <dbReference type="EMBL" id="KAJ9659468.1"/>
    </source>
</evidence>
<keyword evidence="1" id="KW-0479">Metal-binding</keyword>
<feature type="region of interest" description="Disordered" evidence="2">
    <location>
        <begin position="1"/>
        <end position="60"/>
    </location>
</feature>
<keyword evidence="1" id="KW-0863">Zinc-finger</keyword>
<feature type="region of interest" description="Disordered" evidence="2">
    <location>
        <begin position="124"/>
        <end position="244"/>
    </location>
</feature>
<protein>
    <recommendedName>
        <fullName evidence="3">CCHC-type domain-containing protein</fullName>
    </recommendedName>
</protein>
<feature type="compositionally biased region" description="Low complexity" evidence="2">
    <location>
        <begin position="24"/>
        <end position="33"/>
    </location>
</feature>
<accession>A0ABQ9NJ70</accession>
<keyword evidence="1" id="KW-0862">Zinc</keyword>
<gene>
    <name evidence="4" type="ORF">H2201_007359</name>
</gene>
<dbReference type="InterPro" id="IPR001878">
    <property type="entry name" value="Znf_CCHC"/>
</dbReference>
<evidence type="ECO:0000313" key="5">
    <source>
        <dbReference type="Proteomes" id="UP001172684"/>
    </source>
</evidence>
<organism evidence="4 5">
    <name type="scientific">Coniosporium apollinis</name>
    <dbReference type="NCBI Taxonomy" id="61459"/>
    <lineage>
        <taxon>Eukaryota</taxon>
        <taxon>Fungi</taxon>
        <taxon>Dikarya</taxon>
        <taxon>Ascomycota</taxon>
        <taxon>Pezizomycotina</taxon>
        <taxon>Dothideomycetes</taxon>
        <taxon>Dothideomycetes incertae sedis</taxon>
        <taxon>Coniosporium</taxon>
    </lineage>
</organism>
<keyword evidence="5" id="KW-1185">Reference proteome</keyword>
<dbReference type="Proteomes" id="UP001172684">
    <property type="component" value="Unassembled WGS sequence"/>
</dbReference>
<dbReference type="Gene3D" id="4.10.60.10">
    <property type="entry name" value="Zinc finger, CCHC-type"/>
    <property type="match status" value="1"/>
</dbReference>
<reference evidence="4" key="1">
    <citation type="submission" date="2022-10" db="EMBL/GenBank/DDBJ databases">
        <title>Culturing micro-colonial fungi from biological soil crusts in the Mojave desert and describing Neophaeococcomyces mojavensis, and introducing the new genera and species Taxawa tesnikishii.</title>
        <authorList>
            <person name="Kurbessoian T."/>
            <person name="Stajich J.E."/>
        </authorList>
    </citation>
    <scope>NUCLEOTIDE SEQUENCE</scope>
    <source>
        <strain evidence="4">TK_1</strain>
    </source>
</reference>
<feature type="compositionally biased region" description="Low complexity" evidence="2">
    <location>
        <begin position="45"/>
        <end position="60"/>
    </location>
</feature>
<dbReference type="PROSITE" id="PS50158">
    <property type="entry name" value="ZF_CCHC"/>
    <property type="match status" value="1"/>
</dbReference>
<dbReference type="SUPFAM" id="SSF57756">
    <property type="entry name" value="Retrovirus zinc finger-like domains"/>
    <property type="match status" value="1"/>
</dbReference>
<dbReference type="EMBL" id="JAPDRL010000075">
    <property type="protein sequence ID" value="KAJ9659468.1"/>
    <property type="molecule type" value="Genomic_DNA"/>
</dbReference>
<evidence type="ECO:0000259" key="3">
    <source>
        <dbReference type="PROSITE" id="PS50158"/>
    </source>
</evidence>
<comment type="caution">
    <text evidence="4">The sequence shown here is derived from an EMBL/GenBank/DDBJ whole genome shotgun (WGS) entry which is preliminary data.</text>
</comment>
<proteinExistence type="predicted"/>
<dbReference type="Pfam" id="PF00098">
    <property type="entry name" value="zf-CCHC"/>
    <property type="match status" value="1"/>
</dbReference>
<feature type="compositionally biased region" description="Low complexity" evidence="2">
    <location>
        <begin position="154"/>
        <end position="168"/>
    </location>
</feature>
<sequence>MPAQAGTRKTMSSRLLTMKFMQRAAATPTSPQTPTGPPNKRRRLSSTTTTPPAAEPARPATDLEALQAVLAAEEEKRVQAIERLAAEAGDTRWVLSFREPDADAAGQGGLTVVNAGFAAIDDAGSYDEERDERPTVGRRSFGKPIKSQQMQNGATPASTSDAESSSSASDDDGDPGDLDSVIRSARKGAAAEVRAQRKSKKAAKEAESARLAYQRRTKAVGLNGTSSISSGGGRNAGGGGSNIVCHKCGQKGHLQRDCSARPKKRYSSD</sequence>
<dbReference type="InterPro" id="IPR036875">
    <property type="entry name" value="Znf_CCHC_sf"/>
</dbReference>
<name>A0ABQ9NJ70_9PEZI</name>
<evidence type="ECO:0000256" key="2">
    <source>
        <dbReference type="SAM" id="MobiDB-lite"/>
    </source>
</evidence>
<feature type="compositionally biased region" description="Gly residues" evidence="2">
    <location>
        <begin position="230"/>
        <end position="241"/>
    </location>
</feature>
<feature type="domain" description="CCHC-type" evidence="3">
    <location>
        <begin position="245"/>
        <end position="258"/>
    </location>
</feature>
<evidence type="ECO:0000256" key="1">
    <source>
        <dbReference type="PROSITE-ProRule" id="PRU00047"/>
    </source>
</evidence>
<dbReference type="SMART" id="SM00343">
    <property type="entry name" value="ZnF_C2HC"/>
    <property type="match status" value="1"/>
</dbReference>